<evidence type="ECO:0000256" key="9">
    <source>
        <dbReference type="ARBA" id="ARBA00023136"/>
    </source>
</evidence>
<feature type="transmembrane region" description="Helical" evidence="11">
    <location>
        <begin position="539"/>
        <end position="561"/>
    </location>
</feature>
<dbReference type="GeneID" id="18872024"/>
<dbReference type="AlphaFoldDB" id="G3AQ92"/>
<protein>
    <recommendedName>
        <fullName evidence="11">Alpha-1,3-glucosyltransferase</fullName>
        <ecNumber evidence="11">2.4.1.-</ecNumber>
    </recommendedName>
</protein>
<keyword evidence="4 11" id="KW-0328">Glycosyltransferase</keyword>
<dbReference type="HOGENOM" id="CLU_022045_1_1_1"/>
<comment type="subcellular location">
    <subcellularLocation>
        <location evidence="1 11">Endoplasmic reticulum membrane</location>
        <topology evidence="1 11">Multi-pass membrane protein</topology>
    </subcellularLocation>
</comment>
<keyword evidence="6 11" id="KW-0812">Transmembrane</keyword>
<evidence type="ECO:0000256" key="10">
    <source>
        <dbReference type="ARBA" id="ARBA00047346"/>
    </source>
</evidence>
<evidence type="ECO:0000256" key="11">
    <source>
        <dbReference type="RuleBase" id="RU363110"/>
    </source>
</evidence>
<dbReference type="InParanoid" id="G3AQ92"/>
<dbReference type="OMA" id="YHSTDFD"/>
<feature type="transmembrane region" description="Helical" evidence="11">
    <location>
        <begin position="219"/>
        <end position="239"/>
    </location>
</feature>
<keyword evidence="8 11" id="KW-1133">Transmembrane helix</keyword>
<feature type="transmembrane region" description="Helical" evidence="11">
    <location>
        <begin position="260"/>
        <end position="281"/>
    </location>
</feature>
<keyword evidence="7 11" id="KW-0256">Endoplasmic reticulum</keyword>
<evidence type="ECO:0000256" key="3">
    <source>
        <dbReference type="ARBA" id="ARBA00008715"/>
    </source>
</evidence>
<dbReference type="EMBL" id="GL996503">
    <property type="protein sequence ID" value="EGW31439.1"/>
    <property type="molecule type" value="Genomic_DNA"/>
</dbReference>
<keyword evidence="5 11" id="KW-0808">Transferase</keyword>
<dbReference type="EC" id="2.4.1.-" evidence="11"/>
<evidence type="ECO:0000313" key="12">
    <source>
        <dbReference type="EMBL" id="EGW31439.1"/>
    </source>
</evidence>
<comment type="catalytic activity">
    <reaction evidence="10">
        <text>an alpha-D-Glc-(1-&gt;3)-alpha-D-Man-(1-&gt;2)-alpha-D-Man-(1-&gt;2)-alpha-D-Man-(1-&gt;3)-[alpha-D-Man-(1-&gt;2)-alpha-D-Man-(1-&gt;3)-[alpha-D-Man-(1-&gt;2)-alpha-D-Man-(1-&gt;6)]-alpha-D-Man-(1-&gt;6)]-beta-D-Man-(1-&gt;4)-beta-D-GlcNAc-(1-&gt;4)-alpha-D-GlcNAc-diphospho-di-trans,poly-cis-dolichol + a di-trans,poly-cis-dolichyl beta-D-glucosyl phosphate = an alpha-D-Glc-(1-&gt;3)-alpha-D-Glc-(1-&gt;3)-alpha-D-Man-(1-&gt;2)-alpha-D-Man-(1-&gt;2)-alpha-D-Man-(1-&gt;3)-[alpha-D-Man-(1-&gt;2)-alpha-D-Man-(1-&gt;3)-[alpha-D-Man-(1-&gt;2)-alpha-D-Man-(1-&gt;6)]-alpha-D-Man-(1-&gt;6)]-beta-D-Man-(1-&gt;4)-beta-D-GlcNAc-(1-&gt;4)-alpha-D-GlcNAc-diphospho-di-trans,poly-cis-dolichol + a di-trans,poly-cis-dolichyl phosphate + H(+)</text>
        <dbReference type="Rhea" id="RHEA:31307"/>
        <dbReference type="Rhea" id="RHEA-COMP:19498"/>
        <dbReference type="Rhea" id="RHEA-COMP:19502"/>
        <dbReference type="Rhea" id="RHEA-COMP:19521"/>
        <dbReference type="Rhea" id="RHEA-COMP:19522"/>
        <dbReference type="ChEBI" id="CHEBI:15378"/>
        <dbReference type="ChEBI" id="CHEBI:57525"/>
        <dbReference type="ChEBI" id="CHEBI:57683"/>
        <dbReference type="ChEBI" id="CHEBI:132521"/>
        <dbReference type="ChEBI" id="CHEBI:132522"/>
        <dbReference type="EC" id="2.4.1.265"/>
    </reaction>
    <physiologicalReaction direction="left-to-right" evidence="10">
        <dbReference type="Rhea" id="RHEA:31308"/>
    </physiologicalReaction>
</comment>
<dbReference type="OrthoDB" id="1689333at2759"/>
<dbReference type="PANTHER" id="PTHR12413">
    <property type="entry name" value="DOLICHYL GLYCOSYLTRANSFERASE"/>
    <property type="match status" value="1"/>
</dbReference>
<comment type="pathway">
    <text evidence="2 11">Protein modification; protein glycosylation.</text>
</comment>
<name>G3AQ92_SPAPN</name>
<feature type="transmembrane region" description="Helical" evidence="11">
    <location>
        <begin position="492"/>
        <end position="519"/>
    </location>
</feature>
<dbReference type="FunCoup" id="G3AQ92">
    <property type="interactions" value="789"/>
</dbReference>
<evidence type="ECO:0000256" key="4">
    <source>
        <dbReference type="ARBA" id="ARBA00022676"/>
    </source>
</evidence>
<sequence>MAKPKVTSVSNLKFAKEPELSTTDPLPERESTYSLKNIWIVSFTLKALLVVGYHSTDFDVHRNWLAITHNLPISKWYVENTSQWTLDYPPFFAYFEWFLSQMVPDFVKRDGCLDIVEKGQYGLPTVYFQRLTVIVSELVLFYALQWMIDSSPNFPAKRRTYVAVGSLALSPGLLIIDHMHFQYNGMMYGILLLCLNCARLKRYLMCGFWFSVLLCFKHIYLYLAPAVFVFLLRAYCLKLNYNKKRNVFVNLISFVQWGNLLKLGSVVIAVFTIAFLPFIYYGVGPNLISRLFPFSRGLTHAYWAPNVWAIYSFADRFLIQIYKRIPISRYPLQRLFQFVPELLENDELLKSSTRGIVGDIEFFILPTITPKLTFLLTFFYQIMSLIPLFVQPNYRRFIGALTLCGYASFLFGWHVHEKAILIVIFPMTLLVARDRKLLAPYSLLVACGYGSLFPLIYTSNEWLVKVLYTLLWYIIFYFNLRKVVPIPKKFEAYGGGGIILDRVINGYILGFIVVVTFTSLLDLLETRYTILQNFKFLNLMIYSVYCGVGIISSWNGFYWLYFVDESIWSGDDV</sequence>
<feature type="transmembrane region" description="Helical" evidence="11">
    <location>
        <begin position="127"/>
        <end position="148"/>
    </location>
</feature>
<dbReference type="GO" id="GO:0006488">
    <property type="term" value="P:dolichol-linked oligosaccharide biosynthetic process"/>
    <property type="evidence" value="ECO:0007669"/>
    <property type="project" value="EnsemblFungi"/>
</dbReference>
<feature type="transmembrane region" description="Helical" evidence="11">
    <location>
        <begin position="396"/>
        <end position="416"/>
    </location>
</feature>
<dbReference type="KEGG" id="spaa:SPAPADRAFT_56290"/>
<dbReference type="eggNOG" id="KOG2576">
    <property type="taxonomic scope" value="Eukaryota"/>
</dbReference>
<dbReference type="GO" id="GO:0005789">
    <property type="term" value="C:endoplasmic reticulum membrane"/>
    <property type="evidence" value="ECO:0007669"/>
    <property type="project" value="UniProtKB-SubCell"/>
</dbReference>
<dbReference type="GO" id="GO:0042283">
    <property type="term" value="F:dolichyl pyrophosphate Glc1Man9GlcNAc2 alpha-1,3-glucosyltransferase activity"/>
    <property type="evidence" value="ECO:0007669"/>
    <property type="project" value="UniProtKB-EC"/>
</dbReference>
<proteinExistence type="inferred from homology"/>
<organism evidence="13">
    <name type="scientific">Spathaspora passalidarum (strain NRRL Y-27907 / 11-Y1)</name>
    <dbReference type="NCBI Taxonomy" id="619300"/>
    <lineage>
        <taxon>Eukaryota</taxon>
        <taxon>Fungi</taxon>
        <taxon>Dikarya</taxon>
        <taxon>Ascomycota</taxon>
        <taxon>Saccharomycotina</taxon>
        <taxon>Pichiomycetes</taxon>
        <taxon>Debaryomycetaceae</taxon>
        <taxon>Spathaspora</taxon>
    </lineage>
</organism>
<evidence type="ECO:0000256" key="5">
    <source>
        <dbReference type="ARBA" id="ARBA00022679"/>
    </source>
</evidence>
<reference evidence="12 13" key="1">
    <citation type="journal article" date="2011" name="Proc. Natl. Acad. Sci. U.S.A.">
        <title>Comparative genomics of xylose-fermenting fungi for enhanced biofuel production.</title>
        <authorList>
            <person name="Wohlbach D.J."/>
            <person name="Kuo A."/>
            <person name="Sato T.K."/>
            <person name="Potts K.M."/>
            <person name="Salamov A.A."/>
            <person name="LaButti K.M."/>
            <person name="Sun H."/>
            <person name="Clum A."/>
            <person name="Pangilinan J.L."/>
            <person name="Lindquist E.A."/>
            <person name="Lucas S."/>
            <person name="Lapidus A."/>
            <person name="Jin M."/>
            <person name="Gunawan C."/>
            <person name="Balan V."/>
            <person name="Dale B.E."/>
            <person name="Jeffries T.W."/>
            <person name="Zinkel R."/>
            <person name="Barry K.W."/>
            <person name="Grigoriev I.V."/>
            <person name="Gasch A.P."/>
        </authorList>
    </citation>
    <scope>NUCLEOTIDE SEQUENCE [LARGE SCALE GENOMIC DNA]</scope>
    <source>
        <strain evidence="13">NRRL Y-27907 / 11-Y1</strain>
    </source>
</reference>
<dbReference type="Pfam" id="PF03155">
    <property type="entry name" value="Alg6_Alg8"/>
    <property type="match status" value="1"/>
</dbReference>
<gene>
    <name evidence="12" type="ORF">SPAPADRAFT_56290</name>
</gene>
<evidence type="ECO:0000313" key="13">
    <source>
        <dbReference type="Proteomes" id="UP000000709"/>
    </source>
</evidence>
<evidence type="ECO:0000256" key="1">
    <source>
        <dbReference type="ARBA" id="ARBA00004477"/>
    </source>
</evidence>
<dbReference type="InterPro" id="IPR004856">
    <property type="entry name" value="Glyco_trans_ALG6/ALG8"/>
</dbReference>
<feature type="transmembrane region" description="Helical" evidence="11">
    <location>
        <begin position="462"/>
        <end position="480"/>
    </location>
</feature>
<comment type="similarity">
    <text evidence="3 11">Belongs to the ALG6/ALG8 glucosyltransferase family.</text>
</comment>
<evidence type="ECO:0000256" key="6">
    <source>
        <dbReference type="ARBA" id="ARBA00022692"/>
    </source>
</evidence>
<dbReference type="STRING" id="619300.G3AQ92"/>
<evidence type="ECO:0000256" key="8">
    <source>
        <dbReference type="ARBA" id="ARBA00022989"/>
    </source>
</evidence>
<keyword evidence="13" id="KW-1185">Reference proteome</keyword>
<evidence type="ECO:0000256" key="7">
    <source>
        <dbReference type="ARBA" id="ARBA00022824"/>
    </source>
</evidence>
<dbReference type="PANTHER" id="PTHR12413:SF2">
    <property type="entry name" value="DOLICHYL PYROPHOSPHATE GLC1MAN9GLCNAC2 ALPHA-1,3-GLUCOSYLTRANSFERASE-RELATED"/>
    <property type="match status" value="1"/>
</dbReference>
<dbReference type="RefSeq" id="XP_007376217.1">
    <property type="nucleotide sequence ID" value="XM_007376155.1"/>
</dbReference>
<evidence type="ECO:0000256" key="2">
    <source>
        <dbReference type="ARBA" id="ARBA00004922"/>
    </source>
</evidence>
<accession>G3AQ92</accession>
<dbReference type="UniPathway" id="UPA00378"/>
<feature type="transmembrane region" description="Helical" evidence="11">
    <location>
        <begin position="437"/>
        <end position="456"/>
    </location>
</feature>
<keyword evidence="9 11" id="KW-0472">Membrane</keyword>
<dbReference type="Proteomes" id="UP000000709">
    <property type="component" value="Unassembled WGS sequence"/>
</dbReference>